<feature type="region of interest" description="Disordered" evidence="1">
    <location>
        <begin position="1"/>
        <end position="47"/>
    </location>
</feature>
<comment type="caution">
    <text evidence="2">The sequence shown here is derived from an EMBL/GenBank/DDBJ whole genome shotgun (WGS) entry which is preliminary data.</text>
</comment>
<accession>A0A9P9HYJ0</accession>
<evidence type="ECO:0000313" key="2">
    <source>
        <dbReference type="EMBL" id="KAH7266209.1"/>
    </source>
</evidence>
<reference evidence="2" key="1">
    <citation type="journal article" date="2021" name="Nat. Commun.">
        <title>Genetic determinants of endophytism in the Arabidopsis root mycobiome.</title>
        <authorList>
            <person name="Mesny F."/>
            <person name="Miyauchi S."/>
            <person name="Thiergart T."/>
            <person name="Pickel B."/>
            <person name="Atanasova L."/>
            <person name="Karlsson M."/>
            <person name="Huettel B."/>
            <person name="Barry K.W."/>
            <person name="Haridas S."/>
            <person name="Chen C."/>
            <person name="Bauer D."/>
            <person name="Andreopoulos W."/>
            <person name="Pangilinan J."/>
            <person name="LaButti K."/>
            <person name="Riley R."/>
            <person name="Lipzen A."/>
            <person name="Clum A."/>
            <person name="Drula E."/>
            <person name="Henrissat B."/>
            <person name="Kohler A."/>
            <person name="Grigoriev I.V."/>
            <person name="Martin F.M."/>
            <person name="Hacquard S."/>
        </authorList>
    </citation>
    <scope>NUCLEOTIDE SEQUENCE</scope>
    <source>
        <strain evidence="2">FSSC 5 MPI-SDFR-AT-0091</strain>
    </source>
</reference>
<dbReference type="Proteomes" id="UP000736672">
    <property type="component" value="Unassembled WGS sequence"/>
</dbReference>
<dbReference type="EMBL" id="JAGTJS010000006">
    <property type="protein sequence ID" value="KAH7266209.1"/>
    <property type="molecule type" value="Genomic_DNA"/>
</dbReference>
<proteinExistence type="predicted"/>
<organism evidence="2 3">
    <name type="scientific">Fusarium solani</name>
    <name type="common">Filamentous fungus</name>
    <dbReference type="NCBI Taxonomy" id="169388"/>
    <lineage>
        <taxon>Eukaryota</taxon>
        <taxon>Fungi</taxon>
        <taxon>Dikarya</taxon>
        <taxon>Ascomycota</taxon>
        <taxon>Pezizomycotina</taxon>
        <taxon>Sordariomycetes</taxon>
        <taxon>Hypocreomycetidae</taxon>
        <taxon>Hypocreales</taxon>
        <taxon>Nectriaceae</taxon>
        <taxon>Fusarium</taxon>
        <taxon>Fusarium solani species complex</taxon>
    </lineage>
</organism>
<sequence length="168" mass="18664">MSFRFLWETPGLAPPDPRRRRCESSDKPSFIPCLQAPREGPPDGSYQSYRSPGFEIWKLSDPARPPMRAPSRHMSASAAFLGAAPCFFNDVDGHTYHAMPCRADLHGPSQTHDMTTMVAFESACNLFLRTNAQHDLASPRARITCTRQAMNRGWIGCAQRGLANLLTA</sequence>
<dbReference type="AlphaFoldDB" id="A0A9P9HYJ0"/>
<name>A0A9P9HYJ0_FUSSL</name>
<evidence type="ECO:0000256" key="1">
    <source>
        <dbReference type="SAM" id="MobiDB-lite"/>
    </source>
</evidence>
<keyword evidence="3" id="KW-1185">Reference proteome</keyword>
<evidence type="ECO:0000313" key="3">
    <source>
        <dbReference type="Proteomes" id="UP000736672"/>
    </source>
</evidence>
<protein>
    <submittedName>
        <fullName evidence="2">Uncharacterized protein</fullName>
    </submittedName>
</protein>
<gene>
    <name evidence="2" type="ORF">B0J15DRAFT_241074</name>
</gene>